<evidence type="ECO:0000313" key="3">
    <source>
        <dbReference type="Proteomes" id="UP000010367"/>
    </source>
</evidence>
<dbReference type="RefSeq" id="WP_015150016.1">
    <property type="nucleotide sequence ID" value="NC_019693.1"/>
</dbReference>
<accession>K9TLI8</accession>
<dbReference type="EMBL" id="CP003607">
    <property type="protein sequence ID" value="AFY83390.1"/>
    <property type="molecule type" value="Genomic_DNA"/>
</dbReference>
<reference evidence="2 3" key="1">
    <citation type="submission" date="2012-06" db="EMBL/GenBank/DDBJ databases">
        <title>Finished chromosome of genome of Oscillatoria acuminata PCC 6304.</title>
        <authorList>
            <consortium name="US DOE Joint Genome Institute"/>
            <person name="Gugger M."/>
            <person name="Coursin T."/>
            <person name="Rippka R."/>
            <person name="Tandeau De Marsac N."/>
            <person name="Huntemann M."/>
            <person name="Wei C.-L."/>
            <person name="Han J."/>
            <person name="Detter J.C."/>
            <person name="Han C."/>
            <person name="Tapia R."/>
            <person name="Davenport K."/>
            <person name="Daligault H."/>
            <person name="Erkkila T."/>
            <person name="Gu W."/>
            <person name="Munk A.C.C."/>
            <person name="Teshima H."/>
            <person name="Xu Y."/>
            <person name="Chain P."/>
            <person name="Chen A."/>
            <person name="Krypides N."/>
            <person name="Mavromatis K."/>
            <person name="Markowitz V."/>
            <person name="Szeto E."/>
            <person name="Ivanova N."/>
            <person name="Mikhailova N."/>
            <person name="Ovchinnikova G."/>
            <person name="Pagani I."/>
            <person name="Pati A."/>
            <person name="Goodwin L."/>
            <person name="Peters L."/>
            <person name="Pitluck S."/>
            <person name="Woyke T."/>
            <person name="Kerfeld C."/>
        </authorList>
    </citation>
    <scope>NUCLEOTIDE SEQUENCE [LARGE SCALE GENOMIC DNA]</scope>
    <source>
        <strain evidence="2 3">PCC 6304</strain>
    </source>
</reference>
<evidence type="ECO:0000256" key="1">
    <source>
        <dbReference type="SAM" id="MobiDB-lite"/>
    </source>
</evidence>
<gene>
    <name evidence="2" type="ORF">Oscil6304_3835</name>
</gene>
<dbReference type="KEGG" id="oac:Oscil6304_3835"/>
<name>K9TLI8_9CYAN</name>
<keyword evidence="3" id="KW-1185">Reference proteome</keyword>
<dbReference type="AlphaFoldDB" id="K9TLI8"/>
<evidence type="ECO:0000313" key="2">
    <source>
        <dbReference type="EMBL" id="AFY83390.1"/>
    </source>
</evidence>
<dbReference type="InParanoid" id="K9TLI8"/>
<dbReference type="STRING" id="56110.Oscil6304_3835"/>
<protein>
    <submittedName>
        <fullName evidence="2">Uncharacterized protein</fullName>
    </submittedName>
</protein>
<feature type="region of interest" description="Disordered" evidence="1">
    <location>
        <begin position="1"/>
        <end position="67"/>
    </location>
</feature>
<proteinExistence type="predicted"/>
<sequence length="822" mass="90944">MNNPIRKRAPLSPATANRPLRHPVPASPAAKSRKRPDRRDRVSPPRQKTPQVSRSPKRDRPLDPKPGNGLSAIAAITGSTTLFFCGAWLSVRLIVDPASINWVQSWLPAASQVPIANKEAPQTLQAITDQIRETGLIPAATLPLDSPPQTFPLTASKTQQQLLMPVMMEIPCSGTPETTATPCQALAELRVYRPVFNPDNPSDPQPYYQLLNKLEVTGPDPSAIVPTLTDSEAATVSVDPQPLTRLDPFENAPELGNWFNLHSDRTFGNRKIAYGKIIHYNPETFHLSEMTDWVSPEGRLPKWQEITGSGDPELVIDRTIGLEPQFQIYQIKPVQFFLNPIRLEEISLVEPFLTSRAYRDALLLARSHLWSAAWELMASLKQDSSGSSWPQAAQAQLDVIQYHAQITQTQANATGMEPPQQILTALMDGNWKKALEVYELQLKLGDEMASLLTDEKVALWNRIETAVQVNPGQADAKAWGALVLAARYNDGEAVAWFEEQGQNTAQLRDRIYNLLDARANASTYAEKLKTHTSQILGTASMLSQVNPNDWILPQASSPLKLQSGQVWYQVQVSGFNDSRRWRQAPFKDINLPKSALGNHLWKELGLHNDPQIQIGVWMPNGEQKTTVGTVKGLRLVGGNLLLLTTSDAIPTPEIGSGVSKPLSLTEAALKWRSPAPQTLKQLQRDDPEWVEMLLPSLWQELQTAGQVPQGAVPSQEQMLTQLGGWFVQSTDLTGNNWPDAVITLRSDALVPSPGFSHSAYRTRTLIFDEQGALIYSELSTADTQAITGIADLPNGGLPVLVVEGSNGYNLQRWSSDRQRFEF</sequence>
<dbReference type="HOGENOM" id="CLU_020118_0_0_3"/>
<organism evidence="2 3">
    <name type="scientific">Oscillatoria acuminata PCC 6304</name>
    <dbReference type="NCBI Taxonomy" id="56110"/>
    <lineage>
        <taxon>Bacteria</taxon>
        <taxon>Bacillati</taxon>
        <taxon>Cyanobacteriota</taxon>
        <taxon>Cyanophyceae</taxon>
        <taxon>Oscillatoriophycideae</taxon>
        <taxon>Oscillatoriales</taxon>
        <taxon>Oscillatoriaceae</taxon>
        <taxon>Oscillatoria</taxon>
    </lineage>
</organism>
<dbReference type="eggNOG" id="ENOG502Z8G0">
    <property type="taxonomic scope" value="Bacteria"/>
</dbReference>
<dbReference type="OrthoDB" id="473580at2"/>
<dbReference type="Proteomes" id="UP000010367">
    <property type="component" value="Chromosome"/>
</dbReference>